<dbReference type="GO" id="GO:0016740">
    <property type="term" value="F:transferase activity"/>
    <property type="evidence" value="ECO:0007669"/>
    <property type="project" value="UniProtKB-KW"/>
</dbReference>
<dbReference type="EMBL" id="QSKV01000014">
    <property type="protein sequence ID" value="RHE89334.1"/>
    <property type="molecule type" value="Genomic_DNA"/>
</dbReference>
<gene>
    <name evidence="2" type="ORF">DW712_18365</name>
</gene>
<dbReference type="AlphaFoldDB" id="A0A414L400"/>
<dbReference type="InterPro" id="IPR007345">
    <property type="entry name" value="Polysacch_pyruvyl_Trfase"/>
</dbReference>
<evidence type="ECO:0000313" key="2">
    <source>
        <dbReference type="EMBL" id="RHE89334.1"/>
    </source>
</evidence>
<feature type="domain" description="Polysaccharide pyruvyl transferase" evidence="1">
    <location>
        <begin position="30"/>
        <end position="341"/>
    </location>
</feature>
<dbReference type="Proteomes" id="UP000285650">
    <property type="component" value="Unassembled WGS sequence"/>
</dbReference>
<reference evidence="2 3" key="1">
    <citation type="submission" date="2018-08" db="EMBL/GenBank/DDBJ databases">
        <title>A genome reference for cultivated species of the human gut microbiota.</title>
        <authorList>
            <person name="Zou Y."/>
            <person name="Xue W."/>
            <person name="Luo G."/>
        </authorList>
    </citation>
    <scope>NUCLEOTIDE SEQUENCE [LARGE SCALE GENOMIC DNA]</scope>
    <source>
        <strain evidence="2 3">AM27-17</strain>
    </source>
</reference>
<comment type="caution">
    <text evidence="2">The sequence shown here is derived from an EMBL/GenBank/DDBJ whole genome shotgun (WGS) entry which is preliminary data.</text>
</comment>
<dbReference type="Pfam" id="PF04230">
    <property type="entry name" value="PS_pyruv_trans"/>
    <property type="match status" value="1"/>
</dbReference>
<protein>
    <submittedName>
        <fullName evidence="2">Polysaccharide pyruvyl transferase family protein</fullName>
    </submittedName>
</protein>
<evidence type="ECO:0000259" key="1">
    <source>
        <dbReference type="Pfam" id="PF04230"/>
    </source>
</evidence>
<accession>A0A414L400</accession>
<organism evidence="2 3">
    <name type="scientific">Bacteroides intestinalis</name>
    <dbReference type="NCBI Taxonomy" id="329854"/>
    <lineage>
        <taxon>Bacteria</taxon>
        <taxon>Pseudomonadati</taxon>
        <taxon>Bacteroidota</taxon>
        <taxon>Bacteroidia</taxon>
        <taxon>Bacteroidales</taxon>
        <taxon>Bacteroidaceae</taxon>
        <taxon>Bacteroides</taxon>
    </lineage>
</organism>
<name>A0A414L400_9BACE</name>
<keyword evidence="2" id="KW-0808">Transferase</keyword>
<proteinExistence type="predicted"/>
<evidence type="ECO:0000313" key="3">
    <source>
        <dbReference type="Proteomes" id="UP000285650"/>
    </source>
</evidence>
<sequence>MFRFKRRLIYNKIKITDMKIAILTLPLHYNYGGNLQCYALIHTLQSLGHEVCNIAIVQEQKLPPLKQRPFLYTKRFINKILGRQYSCVFSEHKIIRDRDRVHKYADEFISSNIPLTPHKYKDALSLNELNDYEFDAIIVGSDQVWRPKYAFPDIRSFFLDFLKNNQKTLRISYAASFGTDIQEYSEKEIRDCGNLIEKFDAVSVRENSAIHLINNVFKWKCSATPQLVLDPTMLLEKDEYLKIVPCSTKIEKTKELFYYILDMTPDKRKLIDSICIDKGLKEFTVFPRSILPNSKVEDKIIPPVEKWIQGFNRADLIITDSFHGCVFSIIFNKPFIVYANKKRGITRFSSLLEIFNLEDRLITSSSEFNQVKLHSVIDWAKVNCIKEEKKEQSLTFLQDALKRQR</sequence>